<dbReference type="AlphaFoldDB" id="A0A1J5RUL3"/>
<reference evidence="1" key="1">
    <citation type="submission" date="2016-10" db="EMBL/GenBank/DDBJ databases">
        <title>Sequence of Gallionella enrichment culture.</title>
        <authorList>
            <person name="Poehlein A."/>
            <person name="Muehling M."/>
            <person name="Daniel R."/>
        </authorList>
    </citation>
    <scope>NUCLEOTIDE SEQUENCE</scope>
</reference>
<sequence length="102" mass="11098">MAQNRATVLVEGRVVKSERKNGSFADREDPTRNVTFDFIEARVLTSSFDTIDVRFPSDGSIAVPPIEQDVRLRCEVRPSMGSLKLTVLSVESALVSAAASKG</sequence>
<evidence type="ECO:0000313" key="1">
    <source>
        <dbReference type="EMBL" id="OIQ93155.1"/>
    </source>
</evidence>
<accession>A0A1J5RUL3</accession>
<organism evidence="1">
    <name type="scientific">mine drainage metagenome</name>
    <dbReference type="NCBI Taxonomy" id="410659"/>
    <lineage>
        <taxon>unclassified sequences</taxon>
        <taxon>metagenomes</taxon>
        <taxon>ecological metagenomes</taxon>
    </lineage>
</organism>
<dbReference type="EMBL" id="MLJW01000213">
    <property type="protein sequence ID" value="OIQ93155.1"/>
    <property type="molecule type" value="Genomic_DNA"/>
</dbReference>
<gene>
    <name evidence="1" type="ORF">GALL_248610</name>
</gene>
<proteinExistence type="predicted"/>
<comment type="caution">
    <text evidence="1">The sequence shown here is derived from an EMBL/GenBank/DDBJ whole genome shotgun (WGS) entry which is preliminary data.</text>
</comment>
<name>A0A1J5RUL3_9ZZZZ</name>
<protein>
    <submittedName>
        <fullName evidence="1">Uncharacterized protein</fullName>
    </submittedName>
</protein>